<evidence type="ECO:0000256" key="2">
    <source>
        <dbReference type="ARBA" id="ARBA00023002"/>
    </source>
</evidence>
<sequence length="376" mass="40566">MSRSVKGESLPDKYLGGRGHTIGTNVAGTAARSVSHRKEVAMTQNRWGIAGAGFIAGMFAWDLGFTNEATVTAVGSRDLAKAERFASERGPMRAHGSYEELIADPEVDFVYVAVPHSEHARVAELAIRAGKPVLVEKPFALNARQAESIFELAKRENVFVMEGLWSRFLPHMVKLREVVESGAIGEIVSVSADHGLRFDPDHPEHRLYDPALGGGALLDLGIYPVSLVASLLGDITDVSAFGTLTATGVDAETSALMRDTAGRHGIINTSLSTESSNRASVNGTRGRIELGYNYMIPSDLRIVSFGEGNPAHGEKVEDFIGAVEGGMGWRFEALEVARCARAGLRESPVVPHALTLKTLRIMDEIRQQVGVRYDAD</sequence>
<comment type="caution">
    <text evidence="6">The sequence shown here is derived from an EMBL/GenBank/DDBJ whole genome shotgun (WGS) entry which is preliminary data.</text>
</comment>
<evidence type="ECO:0000259" key="5">
    <source>
        <dbReference type="Pfam" id="PF22725"/>
    </source>
</evidence>
<evidence type="ECO:0000256" key="1">
    <source>
        <dbReference type="ARBA" id="ARBA00010928"/>
    </source>
</evidence>
<evidence type="ECO:0000259" key="4">
    <source>
        <dbReference type="Pfam" id="PF01408"/>
    </source>
</evidence>
<dbReference type="Gene3D" id="3.40.50.720">
    <property type="entry name" value="NAD(P)-binding Rossmann-like Domain"/>
    <property type="match status" value="1"/>
</dbReference>
<accession>A0A4R5XQZ5</accession>
<protein>
    <submittedName>
        <fullName evidence="6">Gfo/Idh/MocA family oxidoreductase</fullName>
    </submittedName>
</protein>
<dbReference type="Pfam" id="PF22725">
    <property type="entry name" value="GFO_IDH_MocA_C3"/>
    <property type="match status" value="1"/>
</dbReference>
<evidence type="ECO:0000313" key="6">
    <source>
        <dbReference type="EMBL" id="TDL34011.1"/>
    </source>
</evidence>
<dbReference type="PANTHER" id="PTHR22604">
    <property type="entry name" value="OXIDOREDUCTASES"/>
    <property type="match status" value="1"/>
</dbReference>
<dbReference type="InterPro" id="IPR050984">
    <property type="entry name" value="Gfo/Idh/MocA_domain"/>
</dbReference>
<name>A0A4R5XQZ5_9MICC</name>
<proteinExistence type="inferred from homology"/>
<dbReference type="Gene3D" id="3.30.360.10">
    <property type="entry name" value="Dihydrodipicolinate Reductase, domain 2"/>
    <property type="match status" value="1"/>
</dbReference>
<feature type="domain" description="GFO/IDH/MocA-like oxidoreductase" evidence="5">
    <location>
        <begin position="173"/>
        <end position="289"/>
    </location>
</feature>
<dbReference type="SUPFAM" id="SSF55347">
    <property type="entry name" value="Glyceraldehyde-3-phosphate dehydrogenase-like, C-terminal domain"/>
    <property type="match status" value="1"/>
</dbReference>
<dbReference type="GO" id="GO:0016491">
    <property type="term" value="F:oxidoreductase activity"/>
    <property type="evidence" value="ECO:0007669"/>
    <property type="project" value="UniProtKB-KW"/>
</dbReference>
<dbReference type="EMBL" id="SMZQ01000009">
    <property type="protein sequence ID" value="TDL34011.1"/>
    <property type="molecule type" value="Genomic_DNA"/>
</dbReference>
<dbReference type="OrthoDB" id="9815825at2"/>
<dbReference type="InterPro" id="IPR036291">
    <property type="entry name" value="NAD(P)-bd_dom_sf"/>
</dbReference>
<gene>
    <name evidence="6" type="ORF">E2R57_15995</name>
</gene>
<dbReference type="GO" id="GO:0000166">
    <property type="term" value="F:nucleotide binding"/>
    <property type="evidence" value="ECO:0007669"/>
    <property type="project" value="InterPro"/>
</dbReference>
<dbReference type="InterPro" id="IPR000683">
    <property type="entry name" value="Gfo/Idh/MocA-like_OxRdtase_N"/>
</dbReference>
<keyword evidence="3" id="KW-0520">NAD</keyword>
<reference evidence="6 7" key="1">
    <citation type="submission" date="2019-03" db="EMBL/GenBank/DDBJ databases">
        <title>Genome Sequencing and Assembly of Various Microbes Isolated from Partially Reclaimed Soil and Acid Mine Drainage (AMD) Site.</title>
        <authorList>
            <person name="Steinbock B."/>
            <person name="Bechtold R."/>
            <person name="Sevigny J.L."/>
            <person name="Thomas D."/>
            <person name="Cuthill L.R."/>
            <person name="Aveiro Johannsen E.J."/>
            <person name="Thomas K."/>
            <person name="Ghosh A."/>
        </authorList>
    </citation>
    <scope>NUCLEOTIDE SEQUENCE [LARGE SCALE GENOMIC DNA]</scope>
    <source>
        <strain evidence="6 7">S-A1</strain>
    </source>
</reference>
<dbReference type="SUPFAM" id="SSF51735">
    <property type="entry name" value="NAD(P)-binding Rossmann-fold domains"/>
    <property type="match status" value="1"/>
</dbReference>
<comment type="similarity">
    <text evidence="1">Belongs to the Gfo/Idh/MocA family.</text>
</comment>
<keyword evidence="2" id="KW-0560">Oxidoreductase</keyword>
<dbReference type="InterPro" id="IPR055170">
    <property type="entry name" value="GFO_IDH_MocA-like_dom"/>
</dbReference>
<dbReference type="Pfam" id="PF01408">
    <property type="entry name" value="GFO_IDH_MocA"/>
    <property type="match status" value="1"/>
</dbReference>
<organism evidence="6 7">
    <name type="scientific">Arthrobacter nitrophenolicus</name>
    <dbReference type="NCBI Taxonomy" id="683150"/>
    <lineage>
        <taxon>Bacteria</taxon>
        <taxon>Bacillati</taxon>
        <taxon>Actinomycetota</taxon>
        <taxon>Actinomycetes</taxon>
        <taxon>Micrococcales</taxon>
        <taxon>Micrococcaceae</taxon>
        <taxon>Arthrobacter</taxon>
    </lineage>
</organism>
<evidence type="ECO:0000313" key="7">
    <source>
        <dbReference type="Proteomes" id="UP000294621"/>
    </source>
</evidence>
<dbReference type="Proteomes" id="UP000294621">
    <property type="component" value="Unassembled WGS sequence"/>
</dbReference>
<feature type="domain" description="Gfo/Idh/MocA-like oxidoreductase N-terminal" evidence="4">
    <location>
        <begin position="46"/>
        <end position="163"/>
    </location>
</feature>
<dbReference type="AlphaFoldDB" id="A0A4R5XQZ5"/>
<dbReference type="PANTHER" id="PTHR22604:SF105">
    <property type="entry name" value="TRANS-1,2-DIHYDROBENZENE-1,2-DIOL DEHYDROGENASE"/>
    <property type="match status" value="1"/>
</dbReference>
<evidence type="ECO:0000256" key="3">
    <source>
        <dbReference type="ARBA" id="ARBA00023027"/>
    </source>
</evidence>